<dbReference type="InterPro" id="IPR008715">
    <property type="entry name" value="SAM-MeTfrase_NodS-like"/>
</dbReference>
<dbReference type="InterPro" id="IPR029063">
    <property type="entry name" value="SAM-dependent_MTases_sf"/>
</dbReference>
<dbReference type="EMBL" id="JAGINU010000001">
    <property type="protein sequence ID" value="MBP2365230.1"/>
    <property type="molecule type" value="Genomic_DNA"/>
</dbReference>
<reference evidence="5 6" key="1">
    <citation type="submission" date="2021-03" db="EMBL/GenBank/DDBJ databases">
        <title>Sequencing the genomes of 1000 actinobacteria strains.</title>
        <authorList>
            <person name="Klenk H.-P."/>
        </authorList>
    </citation>
    <scope>NUCLEOTIDE SEQUENCE [LARGE SCALE GENOMIC DNA]</scope>
    <source>
        <strain evidence="5 6">DSM 45256</strain>
    </source>
</reference>
<keyword evidence="2" id="KW-0808">Transferase</keyword>
<evidence type="ECO:0000313" key="6">
    <source>
        <dbReference type="Proteomes" id="UP001519295"/>
    </source>
</evidence>
<dbReference type="Proteomes" id="UP001519295">
    <property type="component" value="Unassembled WGS sequence"/>
</dbReference>
<dbReference type="PANTHER" id="PTHR43464:SF19">
    <property type="entry name" value="UBIQUINONE BIOSYNTHESIS O-METHYLTRANSFERASE, MITOCHONDRIAL"/>
    <property type="match status" value="1"/>
</dbReference>
<organism evidence="5 6">
    <name type="scientific">Pseudonocardia parietis</name>
    <dbReference type="NCBI Taxonomy" id="570936"/>
    <lineage>
        <taxon>Bacteria</taxon>
        <taxon>Bacillati</taxon>
        <taxon>Actinomycetota</taxon>
        <taxon>Actinomycetes</taxon>
        <taxon>Pseudonocardiales</taxon>
        <taxon>Pseudonocardiaceae</taxon>
        <taxon>Pseudonocardia</taxon>
    </lineage>
</organism>
<accession>A0ABS4VMU9</accession>
<dbReference type="GO" id="GO:0032259">
    <property type="term" value="P:methylation"/>
    <property type="evidence" value="ECO:0007669"/>
    <property type="project" value="UniProtKB-KW"/>
</dbReference>
<evidence type="ECO:0000256" key="2">
    <source>
        <dbReference type="ARBA" id="ARBA00022679"/>
    </source>
</evidence>
<evidence type="ECO:0000256" key="4">
    <source>
        <dbReference type="SAM" id="MobiDB-lite"/>
    </source>
</evidence>
<dbReference type="GO" id="GO:0008168">
    <property type="term" value="F:methyltransferase activity"/>
    <property type="evidence" value="ECO:0007669"/>
    <property type="project" value="UniProtKB-KW"/>
</dbReference>
<protein>
    <submittedName>
        <fullName evidence="5">SAM-dependent methyltransferase</fullName>
    </submittedName>
</protein>
<gene>
    <name evidence="5" type="ORF">JOF36_000926</name>
</gene>
<dbReference type="Gene3D" id="3.40.50.150">
    <property type="entry name" value="Vaccinia Virus protein VP39"/>
    <property type="match status" value="1"/>
</dbReference>
<feature type="compositionally biased region" description="Basic and acidic residues" evidence="4">
    <location>
        <begin position="265"/>
        <end position="278"/>
    </location>
</feature>
<evidence type="ECO:0000256" key="1">
    <source>
        <dbReference type="ARBA" id="ARBA00022603"/>
    </source>
</evidence>
<keyword evidence="3" id="KW-0949">S-adenosyl-L-methionine</keyword>
<comment type="caution">
    <text evidence="5">The sequence shown here is derived from an EMBL/GenBank/DDBJ whole genome shotgun (WGS) entry which is preliminary data.</text>
</comment>
<dbReference type="RefSeq" id="WP_210025162.1">
    <property type="nucleotide sequence ID" value="NZ_JAGINU010000001.1"/>
</dbReference>
<keyword evidence="1 5" id="KW-0489">Methyltransferase</keyword>
<proteinExistence type="predicted"/>
<dbReference type="SUPFAM" id="SSF53335">
    <property type="entry name" value="S-adenosyl-L-methionine-dependent methyltransferases"/>
    <property type="match status" value="1"/>
</dbReference>
<evidence type="ECO:0000256" key="3">
    <source>
        <dbReference type="ARBA" id="ARBA00022691"/>
    </source>
</evidence>
<keyword evidence="6" id="KW-1185">Reference proteome</keyword>
<sequence length="278" mass="30399">MTEPRTVRPSMADLARRAARLTVSAGIRTTAAPLRALARVGREESDPRWARATWLWQPGWGRGTHDRLYRRPDPYGIGLNPYEQQKYGTVMDALAGRRFSRTLEVGCGEGDLSVRLAGHTDALLGVDICTAAVERAATRVPSGTFVRRTLPREMPDGTFDLIVCTDVLYYWEPVTLRVGISALLDRLRPGGTLLAYHYRGDFGQAGTADRVHDGLRAAAVARGHDVRVHEHRNGVGPGGAGARFDVIVAPVPAAGEQIRGVPAPRRPEIDSPARSRHF</sequence>
<dbReference type="PANTHER" id="PTHR43464">
    <property type="entry name" value="METHYLTRANSFERASE"/>
    <property type="match status" value="1"/>
</dbReference>
<name>A0ABS4VMU9_9PSEU</name>
<dbReference type="CDD" id="cd02440">
    <property type="entry name" value="AdoMet_MTases"/>
    <property type="match status" value="1"/>
</dbReference>
<feature type="region of interest" description="Disordered" evidence="4">
    <location>
        <begin position="257"/>
        <end position="278"/>
    </location>
</feature>
<dbReference type="Pfam" id="PF05401">
    <property type="entry name" value="NodS"/>
    <property type="match status" value="1"/>
</dbReference>
<evidence type="ECO:0000313" key="5">
    <source>
        <dbReference type="EMBL" id="MBP2365230.1"/>
    </source>
</evidence>